<dbReference type="Proteomes" id="UP000250043">
    <property type="component" value="Unassembled WGS sequence"/>
</dbReference>
<name>A0A8E2DHW8_9APHY</name>
<keyword evidence="2" id="KW-0521">NADP</keyword>
<evidence type="ECO:0000313" key="5">
    <source>
        <dbReference type="EMBL" id="OCH86259.1"/>
    </source>
</evidence>
<evidence type="ECO:0000256" key="2">
    <source>
        <dbReference type="ARBA" id="ARBA00022857"/>
    </source>
</evidence>
<dbReference type="PRINTS" id="PR00081">
    <property type="entry name" value="GDHRDH"/>
</dbReference>
<keyword evidence="6" id="KW-1185">Reference proteome</keyword>
<dbReference type="Pfam" id="PF00106">
    <property type="entry name" value="adh_short"/>
    <property type="match status" value="1"/>
</dbReference>
<dbReference type="CDD" id="cd05325">
    <property type="entry name" value="carb_red_sniffer_like_SDR_c"/>
    <property type="match status" value="1"/>
</dbReference>
<evidence type="ECO:0000313" key="6">
    <source>
        <dbReference type="Proteomes" id="UP000250043"/>
    </source>
</evidence>
<evidence type="ECO:0000256" key="3">
    <source>
        <dbReference type="ARBA" id="ARBA00023002"/>
    </source>
</evidence>
<dbReference type="PRINTS" id="PR00080">
    <property type="entry name" value="SDRFAMILY"/>
</dbReference>
<sequence length="236" mass="25228">MVDPPHSSSRGIGFELVRQLLADPLNLVIAACRNPDGATALNALRESDTAKGELHVVELDVSDEASIRGSAKAVEQILGEGRGLDYLVNNAGANNGNDSAFAFSSEAFTRIFQTNVVGPALMGEAYLPYLLKSNRKVIVNMSSGLGSISLCQYGPQFMTYAIAKAALNMLTNKQAKACSELIVISLHSGWVKTDMGGEAAALEPHESVSGILNVVTSLESNDSGKFYKYDGEEWPW</sequence>
<dbReference type="Gene3D" id="3.40.50.720">
    <property type="entry name" value="NAD(P)-binding Rossmann-like Domain"/>
    <property type="match status" value="1"/>
</dbReference>
<dbReference type="SUPFAM" id="SSF51735">
    <property type="entry name" value="NAD(P)-binding Rossmann-fold domains"/>
    <property type="match status" value="1"/>
</dbReference>
<reference evidence="5 6" key="1">
    <citation type="submission" date="2016-07" db="EMBL/GenBank/DDBJ databases">
        <title>Draft genome of the white-rot fungus Obba rivulosa 3A-2.</title>
        <authorList>
            <consortium name="DOE Joint Genome Institute"/>
            <person name="Miettinen O."/>
            <person name="Riley R."/>
            <person name="Acob R."/>
            <person name="Barry K."/>
            <person name="Cullen D."/>
            <person name="De Vries R."/>
            <person name="Hainaut M."/>
            <person name="Hatakka A."/>
            <person name="Henrissat B."/>
            <person name="Hilden K."/>
            <person name="Kuo R."/>
            <person name="Labutti K."/>
            <person name="Lipzen A."/>
            <person name="Makela M.R."/>
            <person name="Sandor L."/>
            <person name="Spatafora J.W."/>
            <person name="Grigoriev I.V."/>
            <person name="Hibbett D.S."/>
        </authorList>
    </citation>
    <scope>NUCLEOTIDE SEQUENCE [LARGE SCALE GENOMIC DNA]</scope>
    <source>
        <strain evidence="5 6">3A-2</strain>
    </source>
</reference>
<dbReference type="PANTHER" id="PTHR43544">
    <property type="entry name" value="SHORT-CHAIN DEHYDROGENASE/REDUCTASE"/>
    <property type="match status" value="1"/>
</dbReference>
<protein>
    <submittedName>
        <fullName evidence="5">NAD(P)-binding protein</fullName>
    </submittedName>
</protein>
<dbReference type="AlphaFoldDB" id="A0A8E2DHW8"/>
<dbReference type="GO" id="GO:0016491">
    <property type="term" value="F:oxidoreductase activity"/>
    <property type="evidence" value="ECO:0007669"/>
    <property type="project" value="UniProtKB-KW"/>
</dbReference>
<dbReference type="PANTHER" id="PTHR43544:SF7">
    <property type="entry name" value="NADB-LER2"/>
    <property type="match status" value="1"/>
</dbReference>
<accession>A0A8E2DHW8</accession>
<dbReference type="GO" id="GO:0005737">
    <property type="term" value="C:cytoplasm"/>
    <property type="evidence" value="ECO:0007669"/>
    <property type="project" value="TreeGrafter"/>
</dbReference>
<comment type="similarity">
    <text evidence="1 4">Belongs to the short-chain dehydrogenases/reductases (SDR) family.</text>
</comment>
<dbReference type="InterPro" id="IPR051468">
    <property type="entry name" value="Fungal_SecMetab_SDRs"/>
</dbReference>
<keyword evidence="3" id="KW-0560">Oxidoreductase</keyword>
<dbReference type="InterPro" id="IPR036291">
    <property type="entry name" value="NAD(P)-bd_dom_sf"/>
</dbReference>
<evidence type="ECO:0000256" key="1">
    <source>
        <dbReference type="ARBA" id="ARBA00006484"/>
    </source>
</evidence>
<proteinExistence type="inferred from homology"/>
<dbReference type="EMBL" id="KV722536">
    <property type="protein sequence ID" value="OCH86259.1"/>
    <property type="molecule type" value="Genomic_DNA"/>
</dbReference>
<dbReference type="PROSITE" id="PS00061">
    <property type="entry name" value="ADH_SHORT"/>
    <property type="match status" value="1"/>
</dbReference>
<dbReference type="InterPro" id="IPR002347">
    <property type="entry name" value="SDR_fam"/>
</dbReference>
<evidence type="ECO:0000256" key="4">
    <source>
        <dbReference type="RuleBase" id="RU000363"/>
    </source>
</evidence>
<dbReference type="OrthoDB" id="9876299at2759"/>
<gene>
    <name evidence="5" type="ORF">OBBRIDRAFT_855468</name>
</gene>
<dbReference type="InterPro" id="IPR020904">
    <property type="entry name" value="Sc_DH/Rdtase_CS"/>
</dbReference>
<organism evidence="5 6">
    <name type="scientific">Obba rivulosa</name>
    <dbReference type="NCBI Taxonomy" id="1052685"/>
    <lineage>
        <taxon>Eukaryota</taxon>
        <taxon>Fungi</taxon>
        <taxon>Dikarya</taxon>
        <taxon>Basidiomycota</taxon>
        <taxon>Agaricomycotina</taxon>
        <taxon>Agaricomycetes</taxon>
        <taxon>Polyporales</taxon>
        <taxon>Gelatoporiaceae</taxon>
        <taxon>Obba</taxon>
    </lineage>
</organism>